<sequence>NETRVERTAPRATNLFGLSRSTPALQPCSAQTTRSTYTYCCSSRAEYLMHVYEEGKNRVTKKSQVYTKRLHRHLGSLTRGRRAPTAAPCSAILPAHGTFCHTDHLVRNSHVYSNTTASRDFRFFSSPSPCVTRTRNIDESGESTIYKLLRHLIGYIVRRSDAAREATVAYLRSDTSKYKPSKMILKNFVTTRINEKITRENTGRAWRLFRIHWTFRNVRVRVPDLLNFRINNILASLENVRDVIKCHEIDRQFLYVFLWRGKKCNSTMEQYSHRMRSSYRAARDYVQLGFSRGLEKQREHHFADSRFRKMPREIDISSAAAAVRSVIVSDGSRVLNYLVSKQRIRMQLEQTLSPPNRVSDCISRHASVRRNSVVLDRYNNNDCRHQQRQQQQQQHQWWQGVTARQFHMSSQLYKALPDRRGKKKFGLSNTRQVDERNSKLRKRSARKCPLWVITLERIRKLDGRMNSCSAWRKINEASYIHATKVGKAVVLSSPYRGGKKDARFIFVAFDVEQWLCLCPKRNCQRQANATWRGRLAEAKSSPSPTARHDVELDQNPENWRAQKISVASNTRVHAQLDMQSHSPTIIWCELQLRRPYECHVKSRRGLPMLAALPRRARAATVNAHYALRIAIMPTFLPL</sequence>
<gene>
    <name evidence="1" type="ORF">TBRA_LOCUS6131</name>
</gene>
<evidence type="ECO:0000313" key="1">
    <source>
        <dbReference type="EMBL" id="CAB0034233.1"/>
    </source>
</evidence>
<dbReference type="Proteomes" id="UP000479190">
    <property type="component" value="Unassembled WGS sequence"/>
</dbReference>
<reference evidence="1 2" key="1">
    <citation type="submission" date="2020-02" db="EMBL/GenBank/DDBJ databases">
        <authorList>
            <person name="Ferguson B K."/>
        </authorList>
    </citation>
    <scope>NUCLEOTIDE SEQUENCE [LARGE SCALE GENOMIC DNA]</scope>
</reference>
<keyword evidence="2" id="KW-1185">Reference proteome</keyword>
<dbReference type="AlphaFoldDB" id="A0A6H5I8E2"/>
<evidence type="ECO:0000313" key="2">
    <source>
        <dbReference type="Proteomes" id="UP000479190"/>
    </source>
</evidence>
<proteinExistence type="predicted"/>
<accession>A0A6H5I8E2</accession>
<organism evidence="1 2">
    <name type="scientific">Trichogramma brassicae</name>
    <dbReference type="NCBI Taxonomy" id="86971"/>
    <lineage>
        <taxon>Eukaryota</taxon>
        <taxon>Metazoa</taxon>
        <taxon>Ecdysozoa</taxon>
        <taxon>Arthropoda</taxon>
        <taxon>Hexapoda</taxon>
        <taxon>Insecta</taxon>
        <taxon>Pterygota</taxon>
        <taxon>Neoptera</taxon>
        <taxon>Endopterygota</taxon>
        <taxon>Hymenoptera</taxon>
        <taxon>Apocrita</taxon>
        <taxon>Proctotrupomorpha</taxon>
        <taxon>Chalcidoidea</taxon>
        <taxon>Trichogrammatidae</taxon>
        <taxon>Trichogramma</taxon>
    </lineage>
</organism>
<dbReference type="EMBL" id="CADCXV010000738">
    <property type="protein sequence ID" value="CAB0034233.1"/>
    <property type="molecule type" value="Genomic_DNA"/>
</dbReference>
<feature type="non-terminal residue" evidence="1">
    <location>
        <position position="1"/>
    </location>
</feature>
<name>A0A6H5I8E2_9HYME</name>
<protein>
    <submittedName>
        <fullName evidence="1">Uncharacterized protein</fullName>
    </submittedName>
</protein>